<evidence type="ECO:0000313" key="1">
    <source>
        <dbReference type="EMBL" id="TLS48841.1"/>
    </source>
</evidence>
<proteinExistence type="predicted"/>
<comment type="caution">
    <text evidence="1">The sequence shown here is derived from an EMBL/GenBank/DDBJ whole genome shotgun (WGS) entry which is preliminary data.</text>
</comment>
<dbReference type="EMBL" id="VCIW01000028">
    <property type="protein sequence ID" value="TLS48841.1"/>
    <property type="molecule type" value="Genomic_DNA"/>
</dbReference>
<dbReference type="RefSeq" id="WP_138197789.1">
    <property type="nucleotide sequence ID" value="NZ_VCIW01000028.1"/>
</dbReference>
<keyword evidence="2" id="KW-1185">Reference proteome</keyword>
<reference evidence="1 2" key="1">
    <citation type="submission" date="2019-05" db="EMBL/GenBank/DDBJ databases">
        <authorList>
            <person name="Narsing Rao M.P."/>
            <person name="Li W.J."/>
        </authorList>
    </citation>
    <scope>NUCLEOTIDE SEQUENCE [LARGE SCALE GENOMIC DNA]</scope>
    <source>
        <strain evidence="1 2">SYSU_K30003</strain>
    </source>
</reference>
<gene>
    <name evidence="1" type="ORF">FE782_28715</name>
</gene>
<sequence>MTYQEFKRKVKKAYDGIEISFSSNGAQHTAKIDDCLTLFNNMESEAVYGKMNGVSIGRCMGIES</sequence>
<accession>A0A5R9FZ92</accession>
<name>A0A5R9FZ92_9BACL</name>
<protein>
    <submittedName>
        <fullName evidence="1">Uncharacterized protein</fullName>
    </submittedName>
</protein>
<dbReference type="AlphaFoldDB" id="A0A5R9FZ92"/>
<evidence type="ECO:0000313" key="2">
    <source>
        <dbReference type="Proteomes" id="UP000309676"/>
    </source>
</evidence>
<dbReference type="Proteomes" id="UP000309676">
    <property type="component" value="Unassembled WGS sequence"/>
</dbReference>
<dbReference type="OrthoDB" id="2679486at2"/>
<organism evidence="1 2">
    <name type="scientific">Paenibacillus antri</name>
    <dbReference type="NCBI Taxonomy" id="2582848"/>
    <lineage>
        <taxon>Bacteria</taxon>
        <taxon>Bacillati</taxon>
        <taxon>Bacillota</taxon>
        <taxon>Bacilli</taxon>
        <taxon>Bacillales</taxon>
        <taxon>Paenibacillaceae</taxon>
        <taxon>Paenibacillus</taxon>
    </lineage>
</organism>